<dbReference type="Proteomes" id="UP000321947">
    <property type="component" value="Unassembled WGS sequence"/>
</dbReference>
<evidence type="ECO:0000313" key="4">
    <source>
        <dbReference type="Proteomes" id="UP000321393"/>
    </source>
</evidence>
<evidence type="ECO:0000256" key="1">
    <source>
        <dbReference type="SAM" id="MobiDB-lite"/>
    </source>
</evidence>
<protein>
    <submittedName>
        <fullName evidence="2 3">Retrotransposon protein</fullName>
    </submittedName>
</protein>
<evidence type="ECO:0000313" key="2">
    <source>
        <dbReference type="EMBL" id="KAA0032827.1"/>
    </source>
</evidence>
<comment type="caution">
    <text evidence="3">The sequence shown here is derived from an EMBL/GenBank/DDBJ whole genome shotgun (WGS) entry which is preliminary data.</text>
</comment>
<evidence type="ECO:0000313" key="5">
    <source>
        <dbReference type="Proteomes" id="UP000321947"/>
    </source>
</evidence>
<evidence type="ECO:0000313" key="3">
    <source>
        <dbReference type="EMBL" id="TYK30383.1"/>
    </source>
</evidence>
<organism evidence="3 5">
    <name type="scientific">Cucumis melo var. makuwa</name>
    <name type="common">Oriental melon</name>
    <dbReference type="NCBI Taxonomy" id="1194695"/>
    <lineage>
        <taxon>Eukaryota</taxon>
        <taxon>Viridiplantae</taxon>
        <taxon>Streptophyta</taxon>
        <taxon>Embryophyta</taxon>
        <taxon>Tracheophyta</taxon>
        <taxon>Spermatophyta</taxon>
        <taxon>Magnoliopsida</taxon>
        <taxon>eudicotyledons</taxon>
        <taxon>Gunneridae</taxon>
        <taxon>Pentapetalae</taxon>
        <taxon>rosids</taxon>
        <taxon>fabids</taxon>
        <taxon>Cucurbitales</taxon>
        <taxon>Cucurbitaceae</taxon>
        <taxon>Benincaseae</taxon>
        <taxon>Cucumis</taxon>
    </lineage>
</organism>
<feature type="region of interest" description="Disordered" evidence="1">
    <location>
        <begin position="139"/>
        <end position="162"/>
    </location>
</feature>
<feature type="compositionally biased region" description="Basic and acidic residues" evidence="1">
    <location>
        <begin position="142"/>
        <end position="162"/>
    </location>
</feature>
<dbReference type="EMBL" id="SSTE01021217">
    <property type="protein sequence ID" value="KAA0032827.1"/>
    <property type="molecule type" value="Genomic_DNA"/>
</dbReference>
<gene>
    <name evidence="3" type="ORF">E5676_scaffold575G00620</name>
    <name evidence="2" type="ORF">E6C27_scaffold708G00880</name>
</gene>
<reference evidence="4 5" key="1">
    <citation type="submission" date="2019-08" db="EMBL/GenBank/DDBJ databases">
        <title>Draft genome sequences of two oriental melons (Cucumis melo L. var makuwa).</title>
        <authorList>
            <person name="Kwon S.-Y."/>
        </authorList>
    </citation>
    <scope>NUCLEOTIDE SEQUENCE [LARGE SCALE GENOMIC DNA]</scope>
    <source>
        <strain evidence="5">cv. Chang Bougi</strain>
        <strain evidence="4">cv. SW 3</strain>
        <tissue evidence="3">Leaf</tissue>
    </source>
</reference>
<name>A0A5D3E2P1_CUCMM</name>
<dbReference type="EMBL" id="SSTD01000651">
    <property type="protein sequence ID" value="TYK30383.1"/>
    <property type="molecule type" value="Genomic_DNA"/>
</dbReference>
<accession>A0A5D3E2P1</accession>
<proteinExistence type="predicted"/>
<dbReference type="AlphaFoldDB" id="A0A5D3E2P1"/>
<sequence length="162" mass="18541">MDEIGALEAIRGNRCLHNQWSTESNVSKARQKRFNTIKAFFNYKLAKNSLVSPHVLKIKSYLEQLKRLGLDISHKLAIKSFIELHGMLKTAALNIKSSFEVLMVQKGKNLKKRGHDQGKGNVKVAIKTSKVDAFVVPRLRPKPKEPKPPKEEECYHCKEIRH</sequence>
<dbReference type="Proteomes" id="UP000321393">
    <property type="component" value="Unassembled WGS sequence"/>
</dbReference>